<dbReference type="AlphaFoldDB" id="A0A8X9A4W7"/>
<evidence type="ECO:0000313" key="3">
    <source>
        <dbReference type="Proteomes" id="UP000298416"/>
    </source>
</evidence>
<comment type="caution">
    <text evidence="2">The sequence shown here is derived from an EMBL/GenBank/DDBJ whole genome shotgun (WGS) entry which is preliminary data.</text>
</comment>
<evidence type="ECO:0000313" key="2">
    <source>
        <dbReference type="EMBL" id="KAG6429872.1"/>
    </source>
</evidence>
<evidence type="ECO:0000256" key="1">
    <source>
        <dbReference type="SAM" id="MobiDB-lite"/>
    </source>
</evidence>
<accession>A0A8X9A4W7</accession>
<name>A0A8X9A4W7_SALSN</name>
<reference evidence="2" key="1">
    <citation type="submission" date="2018-01" db="EMBL/GenBank/DDBJ databases">
        <authorList>
            <person name="Mao J.F."/>
        </authorList>
    </citation>
    <scope>NUCLEOTIDE SEQUENCE</scope>
    <source>
        <strain evidence="2">Huo1</strain>
        <tissue evidence="2">Leaf</tissue>
    </source>
</reference>
<feature type="region of interest" description="Disordered" evidence="1">
    <location>
        <begin position="38"/>
        <end position="65"/>
    </location>
</feature>
<sequence>MAAVLQFRRFQGKHGLSRWLPLLHPNLRSGDQLRHQTHVQAVSPNPVAGHRQRGYGERDRGSGSGEVQSWLPYAVHRAVAEFVLFMPDLPSEFAVKLSSLPP</sequence>
<protein>
    <submittedName>
        <fullName evidence="2">Uncharacterized protein</fullName>
    </submittedName>
</protein>
<reference evidence="2" key="2">
    <citation type="submission" date="2020-08" db="EMBL/GenBank/DDBJ databases">
        <title>Plant Genome Project.</title>
        <authorList>
            <person name="Zhang R.-G."/>
        </authorList>
    </citation>
    <scope>NUCLEOTIDE SEQUENCE</scope>
    <source>
        <strain evidence="2">Huo1</strain>
        <tissue evidence="2">Leaf</tissue>
    </source>
</reference>
<dbReference type="EMBL" id="PNBA02000003">
    <property type="protein sequence ID" value="KAG6429872.1"/>
    <property type="molecule type" value="Genomic_DNA"/>
</dbReference>
<organism evidence="2">
    <name type="scientific">Salvia splendens</name>
    <name type="common">Scarlet sage</name>
    <dbReference type="NCBI Taxonomy" id="180675"/>
    <lineage>
        <taxon>Eukaryota</taxon>
        <taxon>Viridiplantae</taxon>
        <taxon>Streptophyta</taxon>
        <taxon>Embryophyta</taxon>
        <taxon>Tracheophyta</taxon>
        <taxon>Spermatophyta</taxon>
        <taxon>Magnoliopsida</taxon>
        <taxon>eudicotyledons</taxon>
        <taxon>Gunneridae</taxon>
        <taxon>Pentapetalae</taxon>
        <taxon>asterids</taxon>
        <taxon>lamiids</taxon>
        <taxon>Lamiales</taxon>
        <taxon>Lamiaceae</taxon>
        <taxon>Nepetoideae</taxon>
        <taxon>Mentheae</taxon>
        <taxon>Salviinae</taxon>
        <taxon>Salvia</taxon>
        <taxon>Salvia subgen. Calosphace</taxon>
        <taxon>core Calosphace</taxon>
    </lineage>
</organism>
<dbReference type="Proteomes" id="UP000298416">
    <property type="component" value="Unassembled WGS sequence"/>
</dbReference>
<keyword evidence="3" id="KW-1185">Reference proteome</keyword>
<gene>
    <name evidence="2" type="ORF">SASPL_107927</name>
</gene>
<proteinExistence type="predicted"/>